<dbReference type="GO" id="GO:0005737">
    <property type="term" value="C:cytoplasm"/>
    <property type="evidence" value="ECO:0007669"/>
    <property type="project" value="TreeGrafter"/>
</dbReference>
<dbReference type="Gene3D" id="2.60.120.330">
    <property type="entry name" value="B-lactam Antibiotic, Isopenicillin N Synthase, Chain"/>
    <property type="match status" value="1"/>
</dbReference>
<feature type="domain" description="Aspartyl/asparaginy/proline hydroxylase" evidence="5">
    <location>
        <begin position="149"/>
        <end position="259"/>
    </location>
</feature>
<dbReference type="PANTHER" id="PTHR23206:SF7">
    <property type="entry name" value="PROTEIN KINASE DOMAIN-CONTAINING PROTEIN"/>
    <property type="match status" value="1"/>
</dbReference>
<sequence>MAYEDWLDLEQLWERGEGRHLQSNRSRTAARARHVHVLEWLVRVHWDHPRRQELSDALGERLLTPLHLAPHRKQWTEVLNEQLASVPVLDAVGLIPWPGIRSAIRWLEGNFSDVILPAFQEASARQRFVEHDEGLHVTGYWETAHIARPKCKADLYPKFCKLLKAIHRALPVRHGIQEVRFARMHPDTRVAEHTASTNQRVKIHCGVENPSDIGMSIADGHVTWKEGRCYYIDDSYSHHILAGPNDLPRTILELKVVHPDLAWADYLDEENGDLVKNPYRLRKRAELKRNDWATVGITKSFLARPSVHDSTEGNAAVKALKELQRSLGTGGQQPEGLNGKLYGRSHCLSWISSEAAAEAAVPSSVVIPKFRQKLIALDDGVVLNDTDDEHILRPGDVQLVLVSLSSASEAQIEELRRAAENGLTSVVETILQKPQDPDLGHPAPLVRASEHGHLEVARLLLEAKADKDKVNAVGATPLFLAAYKGRLEVARLLLEAKADKDKAANMDTTPLHIAAAAGQWEVAQLLLESEADTDKVTDVGATPLLLAADYGQLEVARLLIEAKADKDKAMNDGATPLSMTASKGHLEVARLLLESKADTDKAANDGITPLYLTAQNGQLEVARLLLESKADKDKAVSDGTTPLLIATDREQMEVVRLLLESKADKDKAMNQGATPLLFAAGRGQLEVARLLLEAKADTSKAMNNGATPLFFAAQNGQLEVARLLLESKADKDKAKNNGTTPLHIAADKGQLEVVRLLLQAKADTGKAKNNGYTALRCAHSRGHSQVACLLLEAKADLDKATNASQSPLRPCISGMGARAAE</sequence>
<dbReference type="AlphaFoldDB" id="A0A1Q9CIQ7"/>
<comment type="similarity">
    <text evidence="1">Belongs to the aspartyl/asparaginyl beta-hydroxylase family.</text>
</comment>
<feature type="repeat" description="ANK" evidence="4">
    <location>
        <begin position="539"/>
        <end position="571"/>
    </location>
</feature>
<dbReference type="InterPro" id="IPR027443">
    <property type="entry name" value="IPNS-like_sf"/>
</dbReference>
<evidence type="ECO:0000256" key="4">
    <source>
        <dbReference type="PROSITE-ProRule" id="PRU00023"/>
    </source>
</evidence>
<comment type="caution">
    <text evidence="6">The sequence shown here is derived from an EMBL/GenBank/DDBJ whole genome shotgun (WGS) entry which is preliminary data.</text>
</comment>
<dbReference type="PANTHER" id="PTHR23206">
    <property type="entry name" value="MASK PROTEIN"/>
    <property type="match status" value="1"/>
</dbReference>
<dbReference type="SUPFAM" id="SSF51197">
    <property type="entry name" value="Clavaminate synthase-like"/>
    <property type="match status" value="1"/>
</dbReference>
<dbReference type="PROSITE" id="PS50297">
    <property type="entry name" value="ANK_REP_REGION"/>
    <property type="match status" value="9"/>
</dbReference>
<dbReference type="EMBL" id="LSRX01001165">
    <property type="protein sequence ID" value="OLP82800.1"/>
    <property type="molecule type" value="Genomic_DNA"/>
</dbReference>
<dbReference type="SMART" id="SM00248">
    <property type="entry name" value="ANK"/>
    <property type="match status" value="12"/>
</dbReference>
<dbReference type="Pfam" id="PF05118">
    <property type="entry name" value="Asp_Arg_Hydrox"/>
    <property type="match status" value="1"/>
</dbReference>
<dbReference type="Pfam" id="PF12796">
    <property type="entry name" value="Ank_2"/>
    <property type="match status" value="3"/>
</dbReference>
<feature type="repeat" description="ANK" evidence="4">
    <location>
        <begin position="440"/>
        <end position="472"/>
    </location>
</feature>
<feature type="repeat" description="ANK" evidence="4">
    <location>
        <begin position="770"/>
        <end position="802"/>
    </location>
</feature>
<organism evidence="6 7">
    <name type="scientific">Symbiodinium microadriaticum</name>
    <name type="common">Dinoflagellate</name>
    <name type="synonym">Zooxanthella microadriatica</name>
    <dbReference type="NCBI Taxonomy" id="2951"/>
    <lineage>
        <taxon>Eukaryota</taxon>
        <taxon>Sar</taxon>
        <taxon>Alveolata</taxon>
        <taxon>Dinophyceae</taxon>
        <taxon>Suessiales</taxon>
        <taxon>Symbiodiniaceae</taxon>
        <taxon>Symbiodinium</taxon>
    </lineage>
</organism>
<feature type="repeat" description="ANK" evidence="4">
    <location>
        <begin position="704"/>
        <end position="736"/>
    </location>
</feature>
<dbReference type="Gene3D" id="1.25.40.20">
    <property type="entry name" value="Ankyrin repeat-containing domain"/>
    <property type="match status" value="2"/>
</dbReference>
<keyword evidence="2" id="KW-0677">Repeat</keyword>
<dbReference type="PROSITE" id="PS50088">
    <property type="entry name" value="ANK_REPEAT"/>
    <property type="match status" value="11"/>
</dbReference>
<gene>
    <name evidence="6" type="primary">ANK1</name>
    <name evidence="6" type="ORF">AK812_SmicGene36515</name>
</gene>
<accession>A0A1Q9CIQ7</accession>
<dbReference type="GO" id="GO:0045087">
    <property type="term" value="P:innate immune response"/>
    <property type="evidence" value="ECO:0007669"/>
    <property type="project" value="TreeGrafter"/>
</dbReference>
<dbReference type="InterPro" id="IPR007803">
    <property type="entry name" value="Asp/Arg/Pro-Hydrxlase"/>
</dbReference>
<dbReference type="Proteomes" id="UP000186817">
    <property type="component" value="Unassembled WGS sequence"/>
</dbReference>
<dbReference type="InterPro" id="IPR051631">
    <property type="entry name" value="Ankyrin-KH/SAM_domain"/>
</dbReference>
<feature type="repeat" description="ANK" evidence="4">
    <location>
        <begin position="473"/>
        <end position="505"/>
    </location>
</feature>
<keyword evidence="7" id="KW-1185">Reference proteome</keyword>
<evidence type="ECO:0000256" key="3">
    <source>
        <dbReference type="ARBA" id="ARBA00023043"/>
    </source>
</evidence>
<evidence type="ECO:0000256" key="2">
    <source>
        <dbReference type="ARBA" id="ARBA00022737"/>
    </source>
</evidence>
<dbReference type="InterPro" id="IPR036770">
    <property type="entry name" value="Ankyrin_rpt-contain_sf"/>
</dbReference>
<keyword evidence="3 4" id="KW-0040">ANK repeat</keyword>
<proteinExistence type="inferred from homology"/>
<evidence type="ECO:0000256" key="1">
    <source>
        <dbReference type="ARBA" id="ARBA00007730"/>
    </source>
</evidence>
<reference evidence="6 7" key="1">
    <citation type="submission" date="2016-02" db="EMBL/GenBank/DDBJ databases">
        <title>Genome analysis of coral dinoflagellate symbionts highlights evolutionary adaptations to a symbiotic lifestyle.</title>
        <authorList>
            <person name="Aranda M."/>
            <person name="Li Y."/>
            <person name="Liew Y.J."/>
            <person name="Baumgarten S."/>
            <person name="Simakov O."/>
            <person name="Wilson M."/>
            <person name="Piel J."/>
            <person name="Ashoor H."/>
            <person name="Bougouffa S."/>
            <person name="Bajic V.B."/>
            <person name="Ryu T."/>
            <person name="Ravasi T."/>
            <person name="Bayer T."/>
            <person name="Micklem G."/>
            <person name="Kim H."/>
            <person name="Bhak J."/>
            <person name="Lajeunesse T.C."/>
            <person name="Voolstra C.R."/>
        </authorList>
    </citation>
    <scope>NUCLEOTIDE SEQUENCE [LARGE SCALE GENOMIC DNA]</scope>
    <source>
        <strain evidence="6 7">CCMP2467</strain>
    </source>
</reference>
<feature type="repeat" description="ANK" evidence="4">
    <location>
        <begin position="737"/>
        <end position="769"/>
    </location>
</feature>
<dbReference type="Pfam" id="PF13637">
    <property type="entry name" value="Ank_4"/>
    <property type="match status" value="1"/>
</dbReference>
<evidence type="ECO:0000313" key="6">
    <source>
        <dbReference type="EMBL" id="OLP82800.1"/>
    </source>
</evidence>
<dbReference type="Pfam" id="PF00023">
    <property type="entry name" value="Ank"/>
    <property type="match status" value="2"/>
</dbReference>
<dbReference type="InterPro" id="IPR002110">
    <property type="entry name" value="Ankyrin_rpt"/>
</dbReference>
<feature type="repeat" description="ANK" evidence="4">
    <location>
        <begin position="506"/>
        <end position="538"/>
    </location>
</feature>
<evidence type="ECO:0000313" key="7">
    <source>
        <dbReference type="Proteomes" id="UP000186817"/>
    </source>
</evidence>
<protein>
    <submittedName>
        <fullName evidence="6">Ankyrin-1</fullName>
    </submittedName>
</protein>
<name>A0A1Q9CIQ7_SYMMI</name>
<dbReference type="OrthoDB" id="438431at2759"/>
<feature type="repeat" description="ANK" evidence="4">
    <location>
        <begin position="671"/>
        <end position="703"/>
    </location>
</feature>
<dbReference type="SUPFAM" id="SSF48403">
    <property type="entry name" value="Ankyrin repeat"/>
    <property type="match status" value="1"/>
</dbReference>
<feature type="repeat" description="ANK" evidence="4">
    <location>
        <begin position="638"/>
        <end position="670"/>
    </location>
</feature>
<feature type="repeat" description="ANK" evidence="4">
    <location>
        <begin position="572"/>
        <end position="604"/>
    </location>
</feature>
<evidence type="ECO:0000259" key="5">
    <source>
        <dbReference type="Pfam" id="PF05118"/>
    </source>
</evidence>
<feature type="repeat" description="ANK" evidence="4">
    <location>
        <begin position="605"/>
        <end position="637"/>
    </location>
</feature>